<sequence>MKEAIAGKINVEIKDENGMALTKEHGFTVTEEANKVLSFDKIDREDYGTVLLFGDQVYFVKFWDDADLERALALTKEVFEGELERRKNA</sequence>
<reference evidence="1" key="1">
    <citation type="journal article" date="2015" name="Nature">
        <title>Complex archaea that bridge the gap between prokaryotes and eukaryotes.</title>
        <authorList>
            <person name="Spang A."/>
            <person name="Saw J.H."/>
            <person name="Jorgensen S.L."/>
            <person name="Zaremba-Niedzwiedzka K."/>
            <person name="Martijn J."/>
            <person name="Lind A.E."/>
            <person name="van Eijk R."/>
            <person name="Schleper C."/>
            <person name="Guy L."/>
            <person name="Ettema T.J."/>
        </authorList>
    </citation>
    <scope>NUCLEOTIDE SEQUENCE</scope>
</reference>
<proteinExistence type="predicted"/>
<comment type="caution">
    <text evidence="1">The sequence shown here is derived from an EMBL/GenBank/DDBJ whole genome shotgun (WGS) entry which is preliminary data.</text>
</comment>
<name>A0A0F9G1W5_9ZZZZ</name>
<protein>
    <submittedName>
        <fullName evidence="1">Uncharacterized protein</fullName>
    </submittedName>
</protein>
<evidence type="ECO:0000313" key="1">
    <source>
        <dbReference type="EMBL" id="KKL57367.1"/>
    </source>
</evidence>
<dbReference type="EMBL" id="LAZR01030190">
    <property type="protein sequence ID" value="KKL57367.1"/>
    <property type="molecule type" value="Genomic_DNA"/>
</dbReference>
<organism evidence="1">
    <name type="scientific">marine sediment metagenome</name>
    <dbReference type="NCBI Taxonomy" id="412755"/>
    <lineage>
        <taxon>unclassified sequences</taxon>
        <taxon>metagenomes</taxon>
        <taxon>ecological metagenomes</taxon>
    </lineage>
</organism>
<gene>
    <name evidence="1" type="ORF">LCGC14_2236130</name>
</gene>
<dbReference type="AlphaFoldDB" id="A0A0F9G1W5"/>
<accession>A0A0F9G1W5</accession>